<dbReference type="AlphaFoldDB" id="A0A4V3WUW2"/>
<feature type="chain" id="PRO_5020756410" evidence="1">
    <location>
        <begin position="31"/>
        <end position="137"/>
    </location>
</feature>
<dbReference type="EMBL" id="SSTJ01000006">
    <property type="protein sequence ID" value="THG37387.1"/>
    <property type="molecule type" value="Genomic_DNA"/>
</dbReference>
<organism evidence="2 3">
    <name type="scientific">Adlercreutzia caecimuris</name>
    <dbReference type="NCBI Taxonomy" id="671266"/>
    <lineage>
        <taxon>Bacteria</taxon>
        <taxon>Bacillati</taxon>
        <taxon>Actinomycetota</taxon>
        <taxon>Coriobacteriia</taxon>
        <taxon>Eggerthellales</taxon>
        <taxon>Eggerthellaceae</taxon>
        <taxon>Adlercreutzia</taxon>
    </lineage>
</organism>
<gene>
    <name evidence="2" type="ORF">E5986_06405</name>
</gene>
<accession>A0A4V3WUW2</accession>
<keyword evidence="1" id="KW-0732">Signal</keyword>
<sequence length="137" mass="14459">MKKVKKAGVTLTSLALCAALALTPGTMAFADIGGEAANPSDASGEVYLPDNYQEPGIMPLERGQCTDVYSRAWCNAHGYRNNRPVGKMVKLNAKEKACYYGLLAKGTKAALCAAVGNYGGVLKAAPGIAYTLYKCFK</sequence>
<comment type="caution">
    <text evidence="2">The sequence shown here is derived from an EMBL/GenBank/DDBJ whole genome shotgun (WGS) entry which is preliminary data.</text>
</comment>
<feature type="signal peptide" evidence="1">
    <location>
        <begin position="1"/>
        <end position="30"/>
    </location>
</feature>
<evidence type="ECO:0000313" key="3">
    <source>
        <dbReference type="Proteomes" id="UP000308978"/>
    </source>
</evidence>
<reference evidence="2 3" key="1">
    <citation type="submission" date="2019-04" db="EMBL/GenBank/DDBJ databases">
        <title>Microbes associate with the intestines of laboratory mice.</title>
        <authorList>
            <person name="Navarre W."/>
            <person name="Wong E."/>
            <person name="Huang K.C."/>
            <person name="Tropini C."/>
            <person name="Ng K."/>
            <person name="Yu B."/>
        </authorList>
    </citation>
    <scope>NUCLEOTIDE SEQUENCE [LARGE SCALE GENOMIC DNA]</scope>
    <source>
        <strain evidence="2 3">NM80_B27</strain>
    </source>
</reference>
<dbReference type="RefSeq" id="WP_136434350.1">
    <property type="nucleotide sequence ID" value="NZ_QZEA01000018.1"/>
</dbReference>
<evidence type="ECO:0000313" key="2">
    <source>
        <dbReference type="EMBL" id="THG37387.1"/>
    </source>
</evidence>
<dbReference type="Proteomes" id="UP000308978">
    <property type="component" value="Unassembled WGS sequence"/>
</dbReference>
<proteinExistence type="predicted"/>
<protein>
    <submittedName>
        <fullName evidence="2">Uncharacterized protein</fullName>
    </submittedName>
</protein>
<name>A0A4V3WUW2_9ACTN</name>
<evidence type="ECO:0000256" key="1">
    <source>
        <dbReference type="SAM" id="SignalP"/>
    </source>
</evidence>